<dbReference type="CDD" id="cd09917">
    <property type="entry name" value="F-box_SF"/>
    <property type="match status" value="1"/>
</dbReference>
<dbReference type="OrthoDB" id="2729743at2759"/>
<dbReference type="InterPro" id="IPR036047">
    <property type="entry name" value="F-box-like_dom_sf"/>
</dbReference>
<organism evidence="2 3">
    <name type="scientific">Coprinopsis cinerea (strain Okayama-7 / 130 / ATCC MYA-4618 / FGSC 9003)</name>
    <name type="common">Inky cap fungus</name>
    <name type="synonym">Hormographiella aspergillata</name>
    <dbReference type="NCBI Taxonomy" id="240176"/>
    <lineage>
        <taxon>Eukaryota</taxon>
        <taxon>Fungi</taxon>
        <taxon>Dikarya</taxon>
        <taxon>Basidiomycota</taxon>
        <taxon>Agaricomycotina</taxon>
        <taxon>Agaricomycetes</taxon>
        <taxon>Agaricomycetidae</taxon>
        <taxon>Agaricales</taxon>
        <taxon>Agaricineae</taxon>
        <taxon>Psathyrellaceae</taxon>
        <taxon>Coprinopsis</taxon>
    </lineage>
</organism>
<sequence>MPPFLPLELIEEILRHLTDPTVDGPALARCSLVSHDFRALAQKLLFTSISLNSLKWEGIRHLVDVLKISAPELAQYTKALQLGNPREIQEGRGEQVLTEGEQDDLIAELMGLLPNLRKLSFCAKFAKWESLGPGVREAIEALFNGCSTRQVETLELNSLFLLPPTLFLFSTSLKTLIIGNATFDYSSPFSPKSFIEANAEESRVVLRLQHFQYRNPNIRNRLVALDPTIFSELKTLRMRLHLDDSVQPEDTKFLLESCSNTLTTLDVEWSALAVAVMPGGRGYSYFPFDSYGSNSTVSALPNLQGLKNLTTLTLRTLSRCSLRSVPPASHIQAGKYNFALIFDCLKTITPSCPLSTIELVISSILHSQTDHLDVGSGHSVVYPGAEQHWANLDTLLSNQELYPRLKKVIVDMAVNVGPGLASTRGREGGISNKDELRKAVATTNDLLPRLSKQIRVVQYVSIADETRADCEAA</sequence>
<dbReference type="InParanoid" id="A8NPD5"/>
<accession>A8NPD5</accession>
<evidence type="ECO:0000313" key="2">
    <source>
        <dbReference type="EMBL" id="EAU86518.1"/>
    </source>
</evidence>
<dbReference type="Pfam" id="PF00646">
    <property type="entry name" value="F-box"/>
    <property type="match status" value="1"/>
</dbReference>
<keyword evidence="3" id="KW-1185">Reference proteome</keyword>
<dbReference type="KEGG" id="cci:CC1G_10240"/>
<proteinExistence type="predicted"/>
<dbReference type="GeneID" id="6011841"/>
<protein>
    <recommendedName>
        <fullName evidence="1">F-box domain-containing protein</fullName>
    </recommendedName>
</protein>
<dbReference type="AlphaFoldDB" id="A8NPD5"/>
<dbReference type="InterPro" id="IPR001810">
    <property type="entry name" value="F-box_dom"/>
</dbReference>
<evidence type="ECO:0000259" key="1">
    <source>
        <dbReference type="Pfam" id="PF00646"/>
    </source>
</evidence>
<dbReference type="VEuPathDB" id="FungiDB:CC1G_10240"/>
<dbReference type="RefSeq" id="XP_001835313.1">
    <property type="nucleotide sequence ID" value="XM_001835261.2"/>
</dbReference>
<feature type="domain" description="F-box" evidence="1">
    <location>
        <begin position="5"/>
        <end position="46"/>
    </location>
</feature>
<name>A8NPD5_COPC7</name>
<reference evidence="2 3" key="1">
    <citation type="journal article" date="2010" name="Proc. Natl. Acad. Sci. U.S.A.">
        <title>Insights into evolution of multicellular fungi from the assembled chromosomes of the mushroom Coprinopsis cinerea (Coprinus cinereus).</title>
        <authorList>
            <person name="Stajich J.E."/>
            <person name="Wilke S.K."/>
            <person name="Ahren D."/>
            <person name="Au C.H."/>
            <person name="Birren B.W."/>
            <person name="Borodovsky M."/>
            <person name="Burns C."/>
            <person name="Canback B."/>
            <person name="Casselton L.A."/>
            <person name="Cheng C.K."/>
            <person name="Deng J."/>
            <person name="Dietrich F.S."/>
            <person name="Fargo D.C."/>
            <person name="Farman M.L."/>
            <person name="Gathman A.C."/>
            <person name="Goldberg J."/>
            <person name="Guigo R."/>
            <person name="Hoegger P.J."/>
            <person name="Hooker J.B."/>
            <person name="Huggins A."/>
            <person name="James T.Y."/>
            <person name="Kamada T."/>
            <person name="Kilaru S."/>
            <person name="Kodira C."/>
            <person name="Kues U."/>
            <person name="Kupfer D."/>
            <person name="Kwan H.S."/>
            <person name="Lomsadze A."/>
            <person name="Li W."/>
            <person name="Lilly W.W."/>
            <person name="Ma L.J."/>
            <person name="Mackey A.J."/>
            <person name="Manning G."/>
            <person name="Martin F."/>
            <person name="Muraguchi H."/>
            <person name="Natvig D.O."/>
            <person name="Palmerini H."/>
            <person name="Ramesh M.A."/>
            <person name="Rehmeyer C.J."/>
            <person name="Roe B.A."/>
            <person name="Shenoy N."/>
            <person name="Stanke M."/>
            <person name="Ter-Hovhannisyan V."/>
            <person name="Tunlid A."/>
            <person name="Velagapudi R."/>
            <person name="Vision T.J."/>
            <person name="Zeng Q."/>
            <person name="Zolan M.E."/>
            <person name="Pukkila P.J."/>
        </authorList>
    </citation>
    <scope>NUCLEOTIDE SEQUENCE [LARGE SCALE GENOMIC DNA]</scope>
    <source>
        <strain evidence="3">Okayama-7 / 130 / ATCC MYA-4618 / FGSC 9003</strain>
    </source>
</reference>
<dbReference type="Proteomes" id="UP000001861">
    <property type="component" value="Unassembled WGS sequence"/>
</dbReference>
<evidence type="ECO:0000313" key="3">
    <source>
        <dbReference type="Proteomes" id="UP000001861"/>
    </source>
</evidence>
<comment type="caution">
    <text evidence="2">The sequence shown here is derived from an EMBL/GenBank/DDBJ whole genome shotgun (WGS) entry which is preliminary data.</text>
</comment>
<gene>
    <name evidence="2" type="ORF">CC1G_10240</name>
</gene>
<dbReference type="SUPFAM" id="SSF81383">
    <property type="entry name" value="F-box domain"/>
    <property type="match status" value="1"/>
</dbReference>
<dbReference type="EMBL" id="AACS02000012">
    <property type="protein sequence ID" value="EAU86518.1"/>
    <property type="molecule type" value="Genomic_DNA"/>
</dbReference>